<dbReference type="RefSeq" id="WP_071114726.1">
    <property type="nucleotide sequence ID" value="NZ_MKCS01000001.1"/>
</dbReference>
<evidence type="ECO:0000259" key="1">
    <source>
        <dbReference type="Pfam" id="PF12973"/>
    </source>
</evidence>
<accession>A0A1S1X5J2</accession>
<proteinExistence type="predicted"/>
<evidence type="ECO:0000313" key="4">
    <source>
        <dbReference type="Proteomes" id="UP000180088"/>
    </source>
</evidence>
<dbReference type="OrthoDB" id="9801227at2"/>
<dbReference type="EMBL" id="MKCS01000001">
    <property type="protein sequence ID" value="OHX14748.1"/>
    <property type="molecule type" value="Genomic_DNA"/>
</dbReference>
<evidence type="ECO:0000313" key="2">
    <source>
        <dbReference type="EMBL" id="OHX14748.1"/>
    </source>
</evidence>
<reference evidence="4 5" key="1">
    <citation type="submission" date="2016-09" db="EMBL/GenBank/DDBJ databases">
        <title>Chromobacterium muskegensis sp. nov., an insecticidal bacterium isolated from Sphagnum bogs.</title>
        <authorList>
            <person name="Sparks M.E."/>
            <person name="Blackburn M.B."/>
            <person name="Gundersen-Rindal D.E."/>
            <person name="Mitchell A."/>
            <person name="Farrar R."/>
            <person name="Kuhar D."/>
        </authorList>
    </citation>
    <scope>NUCLEOTIDE SEQUENCE [LARGE SCALE GENOMIC DNA]</scope>
    <source>
        <strain evidence="3 5">14B-1</strain>
        <strain evidence="2 4">37-2</strain>
    </source>
</reference>
<feature type="domain" description="ChrR-like cupin" evidence="1">
    <location>
        <begin position="7"/>
        <end position="93"/>
    </location>
</feature>
<organism evidence="2 4">
    <name type="scientific">Chromobacterium sphagni</name>
    <dbReference type="NCBI Taxonomy" id="1903179"/>
    <lineage>
        <taxon>Bacteria</taxon>
        <taxon>Pseudomonadati</taxon>
        <taxon>Pseudomonadota</taxon>
        <taxon>Betaproteobacteria</taxon>
        <taxon>Neisseriales</taxon>
        <taxon>Chromobacteriaceae</taxon>
        <taxon>Chromobacterium</taxon>
    </lineage>
</organism>
<dbReference type="Proteomes" id="UP000180088">
    <property type="component" value="Unassembled WGS sequence"/>
</dbReference>
<dbReference type="SUPFAM" id="SSF51182">
    <property type="entry name" value="RmlC-like cupins"/>
    <property type="match status" value="1"/>
</dbReference>
<dbReference type="AlphaFoldDB" id="A0A1S1X5J2"/>
<dbReference type="InterPro" id="IPR011051">
    <property type="entry name" value="RmlC_Cupin_sf"/>
</dbReference>
<evidence type="ECO:0000313" key="3">
    <source>
        <dbReference type="EMBL" id="OHX16502.1"/>
    </source>
</evidence>
<name>A0A1S1X5J2_9NEIS</name>
<dbReference type="Proteomes" id="UP000180280">
    <property type="component" value="Unassembled WGS sequence"/>
</dbReference>
<dbReference type="EMBL" id="MKCT01000079">
    <property type="protein sequence ID" value="OHX16502.1"/>
    <property type="molecule type" value="Genomic_DNA"/>
</dbReference>
<dbReference type="InterPro" id="IPR014710">
    <property type="entry name" value="RmlC-like_jellyroll"/>
</dbReference>
<evidence type="ECO:0000313" key="5">
    <source>
        <dbReference type="Proteomes" id="UP000180280"/>
    </source>
</evidence>
<dbReference type="STRING" id="1903179.BI347_15490"/>
<dbReference type="InterPro" id="IPR025979">
    <property type="entry name" value="ChrR-like_cupin_dom"/>
</dbReference>
<comment type="caution">
    <text evidence="2">The sequence shown here is derived from an EMBL/GenBank/DDBJ whole genome shotgun (WGS) entry which is preliminary data.</text>
</comment>
<sequence>MSSPSAVLAADADWHWSPTPYPGVDFTWLRRNPGGGGSALLKLEQGARLPPHRHPGWERIFITVGKLKIGEHLLENGDHLFIDRQVAHAVEALQPCIYLAITETDGVELIDAQDLRLRTA</sequence>
<protein>
    <recommendedName>
        <fullName evidence="1">ChrR-like cupin domain-containing protein</fullName>
    </recommendedName>
</protein>
<dbReference type="Pfam" id="PF12973">
    <property type="entry name" value="Cupin_7"/>
    <property type="match status" value="1"/>
</dbReference>
<keyword evidence="5" id="KW-1185">Reference proteome</keyword>
<dbReference type="Gene3D" id="2.60.120.10">
    <property type="entry name" value="Jelly Rolls"/>
    <property type="match status" value="1"/>
</dbReference>
<gene>
    <name evidence="3" type="ORF">BI344_21455</name>
    <name evidence="2" type="ORF">BI347_15490</name>
</gene>